<gene>
    <name evidence="6" type="ORF">ElyMa_003400700</name>
</gene>
<organism evidence="6 7">
    <name type="scientific">Elysia marginata</name>
    <dbReference type="NCBI Taxonomy" id="1093978"/>
    <lineage>
        <taxon>Eukaryota</taxon>
        <taxon>Metazoa</taxon>
        <taxon>Spiralia</taxon>
        <taxon>Lophotrochozoa</taxon>
        <taxon>Mollusca</taxon>
        <taxon>Gastropoda</taxon>
        <taxon>Heterobranchia</taxon>
        <taxon>Euthyneura</taxon>
        <taxon>Panpulmonata</taxon>
        <taxon>Sacoglossa</taxon>
        <taxon>Placobranchoidea</taxon>
        <taxon>Plakobranchidae</taxon>
        <taxon>Elysia</taxon>
    </lineage>
</organism>
<keyword evidence="7" id="KW-1185">Reference proteome</keyword>
<evidence type="ECO:0000256" key="2">
    <source>
        <dbReference type="ARBA" id="ARBA00022692"/>
    </source>
</evidence>
<feature type="transmembrane region" description="Helical" evidence="5">
    <location>
        <begin position="87"/>
        <end position="107"/>
    </location>
</feature>
<dbReference type="GO" id="GO:0005886">
    <property type="term" value="C:plasma membrane"/>
    <property type="evidence" value="ECO:0007669"/>
    <property type="project" value="TreeGrafter"/>
</dbReference>
<sequence length="338" mass="36917">MALTIAKVVMAIVLFILTVMFSFSPYLHFYIGLVSNISPALRNRVLTSLNCFAGGVFLGTLLIHILAEGAEDFDEYKERIDLDTDYPIFNLIVGVGFLLVAFVEYAAQAFLFHLHTDNVPENTTAMHSVSSENRSYGATDRATRANSYSCGNSHDTKEKMEAALLNHNGCHSSTAMMAEQQIPERSDDLEVENTASLPVSGTRAYLLLIALSFHTVFDGLAVGLQDDETEVWSVFAAVTIHKSIIAFCLGMEVFQSGLERPIQGFIWLGVFAFMSPLGIVIGIGLTSGGVDETAKLLTSSVLQALAGGTFMYVTLWRFSPLISNIQEEEMATGACHWS</sequence>
<comment type="caution">
    <text evidence="6">The sequence shown here is derived from an EMBL/GenBank/DDBJ whole genome shotgun (WGS) entry which is preliminary data.</text>
</comment>
<feature type="transmembrane region" description="Helical" evidence="5">
    <location>
        <begin position="265"/>
        <end position="285"/>
    </location>
</feature>
<evidence type="ECO:0000256" key="5">
    <source>
        <dbReference type="SAM" id="Phobius"/>
    </source>
</evidence>
<proteinExistence type="predicted"/>
<feature type="transmembrane region" description="Helical" evidence="5">
    <location>
        <begin position="231"/>
        <end position="253"/>
    </location>
</feature>
<feature type="transmembrane region" description="Helical" evidence="5">
    <location>
        <begin position="204"/>
        <end position="225"/>
    </location>
</feature>
<evidence type="ECO:0000256" key="1">
    <source>
        <dbReference type="ARBA" id="ARBA00004141"/>
    </source>
</evidence>
<accession>A0AAV4JM71</accession>
<evidence type="ECO:0000313" key="7">
    <source>
        <dbReference type="Proteomes" id="UP000762676"/>
    </source>
</evidence>
<dbReference type="InterPro" id="IPR003689">
    <property type="entry name" value="ZIP"/>
</dbReference>
<dbReference type="PANTHER" id="PTHR11040">
    <property type="entry name" value="ZINC/IRON TRANSPORTER"/>
    <property type="match status" value="1"/>
</dbReference>
<protein>
    <submittedName>
        <fullName evidence="6">Zinc transporter ZIP1-like</fullName>
    </submittedName>
</protein>
<dbReference type="Proteomes" id="UP000762676">
    <property type="component" value="Unassembled WGS sequence"/>
</dbReference>
<keyword evidence="4 5" id="KW-0472">Membrane</keyword>
<evidence type="ECO:0000256" key="4">
    <source>
        <dbReference type="ARBA" id="ARBA00023136"/>
    </source>
</evidence>
<reference evidence="6 7" key="1">
    <citation type="journal article" date="2021" name="Elife">
        <title>Chloroplast acquisition without the gene transfer in kleptoplastic sea slugs, Plakobranchus ocellatus.</title>
        <authorList>
            <person name="Maeda T."/>
            <person name="Takahashi S."/>
            <person name="Yoshida T."/>
            <person name="Shimamura S."/>
            <person name="Takaki Y."/>
            <person name="Nagai Y."/>
            <person name="Toyoda A."/>
            <person name="Suzuki Y."/>
            <person name="Arimoto A."/>
            <person name="Ishii H."/>
            <person name="Satoh N."/>
            <person name="Nishiyama T."/>
            <person name="Hasebe M."/>
            <person name="Maruyama T."/>
            <person name="Minagawa J."/>
            <person name="Obokata J."/>
            <person name="Shigenobu S."/>
        </authorList>
    </citation>
    <scope>NUCLEOTIDE SEQUENCE [LARGE SCALE GENOMIC DNA]</scope>
</reference>
<dbReference type="Pfam" id="PF02535">
    <property type="entry name" value="Zip"/>
    <property type="match status" value="1"/>
</dbReference>
<dbReference type="AlphaFoldDB" id="A0AAV4JM71"/>
<feature type="transmembrane region" description="Helical" evidence="5">
    <location>
        <begin position="12"/>
        <end position="33"/>
    </location>
</feature>
<name>A0AAV4JM71_9GAST</name>
<evidence type="ECO:0000313" key="6">
    <source>
        <dbReference type="EMBL" id="GFS23868.1"/>
    </source>
</evidence>
<keyword evidence="2 5" id="KW-0812">Transmembrane</keyword>
<dbReference type="PANTHER" id="PTHR11040:SF140">
    <property type="entry name" value="ZRT (ZRT), IRT- (IRT-) LIKE PROTEIN TRANSPORTER"/>
    <property type="match status" value="1"/>
</dbReference>
<evidence type="ECO:0000256" key="3">
    <source>
        <dbReference type="ARBA" id="ARBA00022989"/>
    </source>
</evidence>
<dbReference type="EMBL" id="BMAT01007007">
    <property type="protein sequence ID" value="GFS23868.1"/>
    <property type="molecule type" value="Genomic_DNA"/>
</dbReference>
<dbReference type="GO" id="GO:0005385">
    <property type="term" value="F:zinc ion transmembrane transporter activity"/>
    <property type="evidence" value="ECO:0007669"/>
    <property type="project" value="TreeGrafter"/>
</dbReference>
<feature type="transmembrane region" description="Helical" evidence="5">
    <location>
        <begin position="45"/>
        <end position="67"/>
    </location>
</feature>
<comment type="subcellular location">
    <subcellularLocation>
        <location evidence="1">Membrane</location>
        <topology evidence="1">Multi-pass membrane protein</topology>
    </subcellularLocation>
</comment>
<keyword evidence="3 5" id="KW-1133">Transmembrane helix</keyword>